<sequence>MSKVKANFQEIHQLVQDKKMNQVVFSEEEAVLTLNLTIQRHKSIRRWRETFILEENRKLRAEIDTQSKEIQKRDNNIKLLTKKLEVEQNEKEQLWNRIKSQKVLKQFELNPRKENDTSIISNHTFIKRFQTSQNNQSQPNEEYLETPNGKQALSHRSGTLINPKSSFLQKKTTNVLSHKRQPGPQNFTDDLNLLMRQPPGMRQGYGVDKKDSNELSLFDYFGKNSVLRFNHDQIEEVLQSDRLKFLKKLFENSEYFREEMCNCTDFKIEDYLISFKSMMNDIQRIAHLMLRLKTLLLNSYAISKNISLYEALEKIIDATCQTLQCDRASVFMVDELTGELWTKVAKGSDLTIRIPMNKGIVGFVVTNNITENIEDAYKDNRFNKDVDKKNNYRTKTILCVPIRDQFGNVIGACQAINKLHSTRFTTDDEYIFETLALNAGIILRNQIQYEQSIVIQHKLRNIINIGIKLSQKASIIEILRISEQMLAETFGVDRAYIYLVDNDDKKIFRYTDTGDTKVFPISAGLIGLGIQRRELLSISDAYNHQAYNGLIDIDTSMPVLIKPIMMNQQISQNEMQITGESPTKQTASQMSLSNGGDVLACIQVINKLGVVGRSSRNKAMMDPLDGEMLELFEKQFRAALLSSKPLAYFKEQLRLNLKT</sequence>
<evidence type="ECO:0000256" key="1">
    <source>
        <dbReference type="SAM" id="Coils"/>
    </source>
</evidence>
<evidence type="ECO:0000259" key="3">
    <source>
        <dbReference type="SMART" id="SM00065"/>
    </source>
</evidence>
<dbReference type="InterPro" id="IPR029016">
    <property type="entry name" value="GAF-like_dom_sf"/>
</dbReference>
<dbReference type="EMBL" id="CCKQ01005648">
    <property type="protein sequence ID" value="CDW76897.1"/>
    <property type="molecule type" value="Genomic_DNA"/>
</dbReference>
<organism evidence="4 5">
    <name type="scientific">Stylonychia lemnae</name>
    <name type="common">Ciliate</name>
    <dbReference type="NCBI Taxonomy" id="5949"/>
    <lineage>
        <taxon>Eukaryota</taxon>
        <taxon>Sar</taxon>
        <taxon>Alveolata</taxon>
        <taxon>Ciliophora</taxon>
        <taxon>Intramacronucleata</taxon>
        <taxon>Spirotrichea</taxon>
        <taxon>Stichotrichia</taxon>
        <taxon>Sporadotrichida</taxon>
        <taxon>Oxytrichidae</taxon>
        <taxon>Stylonychinae</taxon>
        <taxon>Stylonychia</taxon>
    </lineage>
</organism>
<dbReference type="OrthoDB" id="74705at2759"/>
<accession>A0A078A433</accession>
<dbReference type="Proteomes" id="UP000039865">
    <property type="component" value="Unassembled WGS sequence"/>
</dbReference>
<gene>
    <name evidence="4" type="primary">Contig8270.g8819</name>
    <name evidence="4" type="ORF">STYLEM_5862</name>
</gene>
<protein>
    <submittedName>
        <fullName evidence="4">Gaf domain containing protein</fullName>
    </submittedName>
</protein>
<dbReference type="InterPro" id="IPR003018">
    <property type="entry name" value="GAF"/>
</dbReference>
<keyword evidence="1" id="KW-0175">Coiled coil</keyword>
<name>A0A078A433_STYLE</name>
<dbReference type="SUPFAM" id="SSF55781">
    <property type="entry name" value="GAF domain-like"/>
    <property type="match status" value="2"/>
</dbReference>
<feature type="coiled-coil region" evidence="1">
    <location>
        <begin position="56"/>
        <end position="90"/>
    </location>
</feature>
<reference evidence="4 5" key="1">
    <citation type="submission" date="2014-06" db="EMBL/GenBank/DDBJ databases">
        <authorList>
            <person name="Swart Estienne"/>
        </authorList>
    </citation>
    <scope>NUCLEOTIDE SEQUENCE [LARGE SCALE GENOMIC DNA]</scope>
    <source>
        <strain evidence="4 5">130c</strain>
    </source>
</reference>
<feature type="compositionally biased region" description="Polar residues" evidence="2">
    <location>
        <begin position="148"/>
        <end position="157"/>
    </location>
</feature>
<proteinExistence type="predicted"/>
<dbReference type="Gene3D" id="3.30.450.40">
    <property type="match status" value="2"/>
</dbReference>
<dbReference type="Pfam" id="PF01590">
    <property type="entry name" value="GAF"/>
    <property type="match status" value="1"/>
</dbReference>
<feature type="domain" description="GAF" evidence="3">
    <location>
        <begin position="307"/>
        <end position="453"/>
    </location>
</feature>
<keyword evidence="5" id="KW-1185">Reference proteome</keyword>
<feature type="compositionally biased region" description="Polar residues" evidence="2">
    <location>
        <begin position="131"/>
        <end position="140"/>
    </location>
</feature>
<evidence type="ECO:0000313" key="5">
    <source>
        <dbReference type="Proteomes" id="UP000039865"/>
    </source>
</evidence>
<evidence type="ECO:0000313" key="4">
    <source>
        <dbReference type="EMBL" id="CDW76897.1"/>
    </source>
</evidence>
<feature type="region of interest" description="Disordered" evidence="2">
    <location>
        <begin position="131"/>
        <end position="157"/>
    </location>
</feature>
<evidence type="ECO:0000256" key="2">
    <source>
        <dbReference type="SAM" id="MobiDB-lite"/>
    </source>
</evidence>
<dbReference type="SMART" id="SM00065">
    <property type="entry name" value="GAF"/>
    <property type="match status" value="1"/>
</dbReference>
<dbReference type="AlphaFoldDB" id="A0A078A433"/>
<dbReference type="InParanoid" id="A0A078A433"/>